<dbReference type="EMBL" id="JAOVZO020000020">
    <property type="protein sequence ID" value="MDC8015717.1"/>
    <property type="molecule type" value="Genomic_DNA"/>
</dbReference>
<evidence type="ECO:0000256" key="1">
    <source>
        <dbReference type="ARBA" id="ARBA00006226"/>
    </source>
</evidence>
<dbReference type="NCBIfam" id="TIGR02385">
    <property type="entry name" value="RelE_StbE"/>
    <property type="match status" value="1"/>
</dbReference>
<dbReference type="InterPro" id="IPR051803">
    <property type="entry name" value="TA_system_RelE-like_toxin"/>
</dbReference>
<evidence type="ECO:0000313" key="3">
    <source>
        <dbReference type="EMBL" id="MDC8015717.1"/>
    </source>
</evidence>
<evidence type="ECO:0000313" key="4">
    <source>
        <dbReference type="Proteomes" id="UP001139971"/>
    </source>
</evidence>
<comment type="caution">
    <text evidence="3">The sequence shown here is derived from an EMBL/GenBank/DDBJ whole genome shotgun (WGS) entry which is preliminary data.</text>
</comment>
<name>A0A9X4BLU3_9GAMM</name>
<dbReference type="InterPro" id="IPR035093">
    <property type="entry name" value="RelE/ParE_toxin_dom_sf"/>
</dbReference>
<dbReference type="Gene3D" id="3.30.2310.20">
    <property type="entry name" value="RelE-like"/>
    <property type="match status" value="1"/>
</dbReference>
<dbReference type="RefSeq" id="WP_263541265.1">
    <property type="nucleotide sequence ID" value="NZ_JAOVZO020000020.1"/>
</dbReference>
<dbReference type="PANTHER" id="PTHR33755">
    <property type="entry name" value="TOXIN PARE1-RELATED"/>
    <property type="match status" value="1"/>
</dbReference>
<organism evidence="3 4">
    <name type="scientific">Tahibacter soli</name>
    <dbReference type="NCBI Taxonomy" id="2983605"/>
    <lineage>
        <taxon>Bacteria</taxon>
        <taxon>Pseudomonadati</taxon>
        <taxon>Pseudomonadota</taxon>
        <taxon>Gammaproteobacteria</taxon>
        <taxon>Lysobacterales</taxon>
        <taxon>Rhodanobacteraceae</taxon>
        <taxon>Tahibacter</taxon>
    </lineage>
</organism>
<comment type="similarity">
    <text evidence="1">Belongs to the RelE toxin family.</text>
</comment>
<evidence type="ECO:0000256" key="2">
    <source>
        <dbReference type="ARBA" id="ARBA00022649"/>
    </source>
</evidence>
<accession>A0A9X4BLU3</accession>
<protein>
    <submittedName>
        <fullName evidence="3">Type II toxin-antitoxin system RelE/ParE family toxin</fullName>
    </submittedName>
</protein>
<dbReference type="Proteomes" id="UP001139971">
    <property type="component" value="Unassembled WGS sequence"/>
</dbReference>
<gene>
    <name evidence="3" type="ORF">OD750_024585</name>
</gene>
<keyword evidence="2" id="KW-1277">Toxin-antitoxin system</keyword>
<keyword evidence="4" id="KW-1185">Reference proteome</keyword>
<dbReference type="Pfam" id="PF05016">
    <property type="entry name" value="ParE_toxin"/>
    <property type="match status" value="1"/>
</dbReference>
<proteinExistence type="inferred from homology"/>
<sequence>MLKLEWTAKAAVQFKKNQRYYNHIDRQVARLLAMRVNSALLRLRVLPDSGRKGIYSGTRECVVQRSPYIIVYRVVDDTLQVVRVWHGRQDWTNVVE</sequence>
<dbReference type="InterPro" id="IPR007712">
    <property type="entry name" value="RelE/ParE_toxin"/>
</dbReference>
<dbReference type="SUPFAM" id="SSF143011">
    <property type="entry name" value="RelE-like"/>
    <property type="match status" value="1"/>
</dbReference>
<reference evidence="3" key="1">
    <citation type="submission" date="2023-02" db="EMBL/GenBank/DDBJ databases">
        <title>Tahibacter soli sp. nov. isolated from soil.</title>
        <authorList>
            <person name="Baek J.H."/>
            <person name="Lee J.K."/>
            <person name="Choi D.G."/>
            <person name="Jeon C.O."/>
        </authorList>
    </citation>
    <scope>NUCLEOTIDE SEQUENCE</scope>
    <source>
        <strain evidence="3">BL</strain>
    </source>
</reference>
<dbReference type="AlphaFoldDB" id="A0A9X4BLU3"/>